<name>A0A1I3SCD0_9RHOB</name>
<sequence length="534" mass="59026">MILCQISTLFDLHVLLGSLRANGHLDVMPKTLLVSAHSVSPEVPGGLYETVQKFPDLDKYFSNVVSLNKIIAPVHPQKWEVDGNEPKRLSAGSLLLAALGLETVEQLYVESIQTPPANTLVQLLPAARINVFSDGLMSFSPTRNALPMQVLSRVDRLFYPDLLPGVTPPLLREAGVELHPLGMEGLRGTFEAMDADGAQDGSADLQGLPLFLGQYLSALDLMSAEEEIALYADGLVACAERAGAKRVAFKPHPSFSEGMLHQLVQAPALSGLDVTVITSSHSLETLLLQSRPAFVASVFSTGMAMAHAMFGIEAYHFRTEAFFDRLQPWENSNRVPVMLSALMYPDLEGRETHYPLRAEEVQVKVDLMAASMQPKTLVPDNSALLKLLGHPMTREDRFERTARRKLFGYTPKNSLSMEQAALAGKSWEETRGAPERLRAIDRARLALKAKDYDMAFEISLEAYQKTPTSSLHVEILEKAAAHLSELNKIIAKRARQDLEALKQAAEDTPQETVLASADRRREVKNAFLRRLRRT</sequence>
<keyword evidence="2" id="KW-1185">Reference proteome</keyword>
<dbReference type="RefSeq" id="WP_066607085.1">
    <property type="nucleotide sequence ID" value="NZ_FORY01000006.1"/>
</dbReference>
<dbReference type="InterPro" id="IPR010866">
    <property type="entry name" value="A-2_8-polyST"/>
</dbReference>
<dbReference type="Proteomes" id="UP000183299">
    <property type="component" value="Unassembled WGS sequence"/>
</dbReference>
<proteinExistence type="predicted"/>
<evidence type="ECO:0000313" key="2">
    <source>
        <dbReference type="Proteomes" id="UP000183299"/>
    </source>
</evidence>
<dbReference type="EMBL" id="FORY01000006">
    <property type="protein sequence ID" value="SFJ55201.1"/>
    <property type="molecule type" value="Genomic_DNA"/>
</dbReference>
<organism evidence="1 2">
    <name type="scientific">Celeribacter halophilus</name>
    <dbReference type="NCBI Taxonomy" id="576117"/>
    <lineage>
        <taxon>Bacteria</taxon>
        <taxon>Pseudomonadati</taxon>
        <taxon>Pseudomonadota</taxon>
        <taxon>Alphaproteobacteria</taxon>
        <taxon>Rhodobacterales</taxon>
        <taxon>Roseobacteraceae</taxon>
        <taxon>Celeribacter</taxon>
    </lineage>
</organism>
<evidence type="ECO:0000313" key="1">
    <source>
        <dbReference type="EMBL" id="SFJ55201.1"/>
    </source>
</evidence>
<accession>A0A1I3SCD0</accession>
<dbReference type="Pfam" id="PF07388">
    <property type="entry name" value="A-2_8-polyST"/>
    <property type="match status" value="1"/>
</dbReference>
<gene>
    <name evidence="1" type="ORF">SAMN04488138_106100</name>
</gene>
<reference evidence="1 2" key="1">
    <citation type="submission" date="2016-10" db="EMBL/GenBank/DDBJ databases">
        <authorList>
            <person name="de Groot N.N."/>
        </authorList>
    </citation>
    <scope>NUCLEOTIDE SEQUENCE [LARGE SCALE GENOMIC DNA]</scope>
    <source>
        <strain evidence="1 2">CGMCC 1.8891</strain>
    </source>
</reference>
<protein>
    <submittedName>
        <fullName evidence="1">Uncharacterized protein</fullName>
    </submittedName>
</protein>
<dbReference type="GeneID" id="98665237"/>
<dbReference type="AlphaFoldDB" id="A0A1I3SCD0"/>
<dbReference type="STRING" id="576117.SAMN04488138_106100"/>